<evidence type="ECO:0000256" key="1">
    <source>
        <dbReference type="SAM" id="MobiDB-lite"/>
    </source>
</evidence>
<gene>
    <name evidence="2" type="ORF">BGZ65_010982</name>
</gene>
<sequence length="238" mass="25678">MSSLCNRIYDDSLNLLGPRKHGVRTRRVSVRKQMLHRREDLATGALYNFSDRQHADSQYALSPCSSNRARYMKETGLSTVSTLKHRSAGGFLSFAEPSSATLSSFYQSHQYQGPVPLPPAILRVNMPGSPLSPYEPNNYSEYVFPRSLRSSSVFGGARTMGTGGRFGGGGGGGRHGDTPVPSGIHPGQEGPDSIDGDAEGDESEGGRPTPSSYTFRRRNAIVEGSEDAPRADDFSDSS</sequence>
<evidence type="ECO:0000313" key="2">
    <source>
        <dbReference type="EMBL" id="KAF9945243.1"/>
    </source>
</evidence>
<feature type="compositionally biased region" description="Gly residues" evidence="1">
    <location>
        <begin position="161"/>
        <end position="173"/>
    </location>
</feature>
<name>A0A9P6IRM3_9FUNG</name>
<feature type="compositionally biased region" description="Basic and acidic residues" evidence="1">
    <location>
        <begin position="227"/>
        <end position="238"/>
    </location>
</feature>
<protein>
    <submittedName>
        <fullName evidence="2">Uncharacterized protein</fullName>
    </submittedName>
</protein>
<comment type="caution">
    <text evidence="2">The sequence shown here is derived from an EMBL/GenBank/DDBJ whole genome shotgun (WGS) entry which is preliminary data.</text>
</comment>
<reference evidence="2" key="1">
    <citation type="journal article" date="2020" name="Fungal Divers.">
        <title>Resolving the Mortierellaceae phylogeny through synthesis of multi-gene phylogenetics and phylogenomics.</title>
        <authorList>
            <person name="Vandepol N."/>
            <person name="Liber J."/>
            <person name="Desiro A."/>
            <person name="Na H."/>
            <person name="Kennedy M."/>
            <person name="Barry K."/>
            <person name="Grigoriev I.V."/>
            <person name="Miller A.N."/>
            <person name="O'Donnell K."/>
            <person name="Stajich J.E."/>
            <person name="Bonito G."/>
        </authorList>
    </citation>
    <scope>NUCLEOTIDE SEQUENCE</scope>
    <source>
        <strain evidence="2">MES-2147</strain>
    </source>
</reference>
<accession>A0A9P6IRM3</accession>
<dbReference type="EMBL" id="JAAAHW010008066">
    <property type="protein sequence ID" value="KAF9945243.1"/>
    <property type="molecule type" value="Genomic_DNA"/>
</dbReference>
<keyword evidence="3" id="KW-1185">Reference proteome</keyword>
<feature type="compositionally biased region" description="Acidic residues" evidence="1">
    <location>
        <begin position="192"/>
        <end position="203"/>
    </location>
</feature>
<organism evidence="2 3">
    <name type="scientific">Modicella reniformis</name>
    <dbReference type="NCBI Taxonomy" id="1440133"/>
    <lineage>
        <taxon>Eukaryota</taxon>
        <taxon>Fungi</taxon>
        <taxon>Fungi incertae sedis</taxon>
        <taxon>Mucoromycota</taxon>
        <taxon>Mortierellomycotina</taxon>
        <taxon>Mortierellomycetes</taxon>
        <taxon>Mortierellales</taxon>
        <taxon>Mortierellaceae</taxon>
        <taxon>Modicella</taxon>
    </lineage>
</organism>
<dbReference type="Proteomes" id="UP000749646">
    <property type="component" value="Unassembled WGS sequence"/>
</dbReference>
<evidence type="ECO:0000313" key="3">
    <source>
        <dbReference type="Proteomes" id="UP000749646"/>
    </source>
</evidence>
<proteinExistence type="predicted"/>
<dbReference type="AlphaFoldDB" id="A0A9P6IRM3"/>
<feature type="region of interest" description="Disordered" evidence="1">
    <location>
        <begin position="159"/>
        <end position="238"/>
    </location>
</feature>
<dbReference type="OrthoDB" id="2420081at2759"/>